<sequence>MKNICLFLSFIFLMSCTNVAGWAVRLNNGVYTSQSAEFTVKNPIDSGFCLKIEEDVGETSETVGFHECHGYIAERYMLTWYKIDSMDEEQFFEKTEKSFIPSFSKNVFNPIDEGVAINISRLVANGNPAVSFEVKTKSGDKLLMLKSTSVLYGNRVLSISVAYDLSRIESWNKPGSKKMFDIYDSFVSSFKRI</sequence>
<accession>A0A9J6RLL1</accession>
<feature type="chain" id="PRO_5039906586" evidence="1">
    <location>
        <begin position="21"/>
        <end position="193"/>
    </location>
</feature>
<evidence type="ECO:0000256" key="1">
    <source>
        <dbReference type="SAM" id="SignalP"/>
    </source>
</evidence>
<protein>
    <submittedName>
        <fullName evidence="2">Uncharacterized protein</fullName>
    </submittedName>
</protein>
<evidence type="ECO:0000313" key="2">
    <source>
        <dbReference type="EMBL" id="MCZ0865324.1"/>
    </source>
</evidence>
<gene>
    <name evidence="2" type="ORF">O0V09_08940</name>
</gene>
<dbReference type="EMBL" id="JAPTGG010000006">
    <property type="protein sequence ID" value="MCZ0865324.1"/>
    <property type="molecule type" value="Genomic_DNA"/>
</dbReference>
<dbReference type="Proteomes" id="UP001069090">
    <property type="component" value="Unassembled WGS sequence"/>
</dbReference>
<organism evidence="2 3">
    <name type="scientific">Dasania phycosphaerae</name>
    <dbReference type="NCBI Taxonomy" id="2950436"/>
    <lineage>
        <taxon>Bacteria</taxon>
        <taxon>Pseudomonadati</taxon>
        <taxon>Pseudomonadota</taxon>
        <taxon>Gammaproteobacteria</taxon>
        <taxon>Cellvibrionales</taxon>
        <taxon>Spongiibacteraceae</taxon>
        <taxon>Dasania</taxon>
    </lineage>
</organism>
<evidence type="ECO:0000313" key="3">
    <source>
        <dbReference type="Proteomes" id="UP001069090"/>
    </source>
</evidence>
<dbReference type="PROSITE" id="PS51257">
    <property type="entry name" value="PROKAR_LIPOPROTEIN"/>
    <property type="match status" value="1"/>
</dbReference>
<proteinExistence type="predicted"/>
<keyword evidence="3" id="KW-1185">Reference proteome</keyword>
<dbReference type="RefSeq" id="WP_258331471.1">
    <property type="nucleotide sequence ID" value="NZ_JAPTGG010000006.1"/>
</dbReference>
<reference evidence="2 3" key="1">
    <citation type="submission" date="2022-12" db="EMBL/GenBank/DDBJ databases">
        <title>Dasania phycosphaerae sp. nov., isolated from particulate material of the south coast of Korea.</title>
        <authorList>
            <person name="Jiang Y."/>
        </authorList>
    </citation>
    <scope>NUCLEOTIDE SEQUENCE [LARGE SCALE GENOMIC DNA]</scope>
    <source>
        <strain evidence="2 3">GY-19</strain>
    </source>
</reference>
<feature type="signal peptide" evidence="1">
    <location>
        <begin position="1"/>
        <end position="20"/>
    </location>
</feature>
<comment type="caution">
    <text evidence="2">The sequence shown here is derived from an EMBL/GenBank/DDBJ whole genome shotgun (WGS) entry which is preliminary data.</text>
</comment>
<name>A0A9J6RLL1_9GAMM</name>
<keyword evidence="1" id="KW-0732">Signal</keyword>
<dbReference type="AlphaFoldDB" id="A0A9J6RLL1"/>